<dbReference type="GO" id="GO:0005634">
    <property type="term" value="C:nucleus"/>
    <property type="evidence" value="ECO:0000318"/>
    <property type="project" value="GO_Central"/>
</dbReference>
<dbReference type="SMART" id="SM00487">
    <property type="entry name" value="DEXDc"/>
    <property type="match status" value="1"/>
</dbReference>
<feature type="compositionally biased region" description="Basic residues" evidence="7">
    <location>
        <begin position="74"/>
        <end position="83"/>
    </location>
</feature>
<evidence type="ECO:0000256" key="2">
    <source>
        <dbReference type="ARBA" id="ARBA00022741"/>
    </source>
</evidence>
<dbReference type="SUPFAM" id="SSF52540">
    <property type="entry name" value="P-loop containing nucleoside triphosphate hydrolases"/>
    <property type="match status" value="3"/>
</dbReference>
<dbReference type="PANTHER" id="PTHR45626">
    <property type="entry name" value="TRANSCRIPTION TERMINATION FACTOR 2-RELATED"/>
    <property type="match status" value="1"/>
</dbReference>
<evidence type="ECO:0000256" key="4">
    <source>
        <dbReference type="ARBA" id="ARBA00022801"/>
    </source>
</evidence>
<dbReference type="GO" id="GO:0008270">
    <property type="term" value="F:zinc ion binding"/>
    <property type="evidence" value="ECO:0007669"/>
    <property type="project" value="UniProtKB-KW"/>
</dbReference>
<evidence type="ECO:0000313" key="12">
    <source>
        <dbReference type="Proteomes" id="UP000036987"/>
    </source>
</evidence>
<dbReference type="Gene3D" id="3.40.50.300">
    <property type="entry name" value="P-loop containing nucleotide triphosphate hydrolases"/>
    <property type="match status" value="1"/>
</dbReference>
<feature type="domain" description="Helicase C-terminal" evidence="10">
    <location>
        <begin position="1136"/>
        <end position="1294"/>
    </location>
</feature>
<dbReference type="GO" id="GO:0006281">
    <property type="term" value="P:DNA repair"/>
    <property type="evidence" value="ECO:0000318"/>
    <property type="project" value="GO_Central"/>
</dbReference>
<dbReference type="InterPro" id="IPR011124">
    <property type="entry name" value="Znf_CW"/>
</dbReference>
<dbReference type="STRING" id="29655.A0A0K9NLC4"/>
<keyword evidence="5" id="KW-0862">Zinc</keyword>
<dbReference type="OrthoDB" id="448448at2759"/>
<dbReference type="Pfam" id="PF00271">
    <property type="entry name" value="Helicase_C"/>
    <property type="match status" value="1"/>
</dbReference>
<evidence type="ECO:0000256" key="7">
    <source>
        <dbReference type="SAM" id="MobiDB-lite"/>
    </source>
</evidence>
<evidence type="ECO:0000256" key="6">
    <source>
        <dbReference type="ARBA" id="ARBA00022840"/>
    </source>
</evidence>
<evidence type="ECO:0000259" key="9">
    <source>
        <dbReference type="PROSITE" id="PS51192"/>
    </source>
</evidence>
<dbReference type="PANTHER" id="PTHR45626:SF14">
    <property type="entry name" value="ATP-DEPENDENT DNA HELICASE (EUROFUNG)"/>
    <property type="match status" value="1"/>
</dbReference>
<dbReference type="InterPro" id="IPR014001">
    <property type="entry name" value="Helicase_ATP-bd"/>
</dbReference>
<keyword evidence="12" id="KW-1185">Reference proteome</keyword>
<dbReference type="GO" id="GO:0005524">
    <property type="term" value="F:ATP binding"/>
    <property type="evidence" value="ECO:0007669"/>
    <property type="project" value="UniProtKB-KW"/>
</dbReference>
<dbReference type="GO" id="GO:0016787">
    <property type="term" value="F:hydrolase activity"/>
    <property type="evidence" value="ECO:0007669"/>
    <property type="project" value="UniProtKB-KW"/>
</dbReference>
<dbReference type="PROSITE" id="PS51050">
    <property type="entry name" value="ZF_CW"/>
    <property type="match status" value="1"/>
</dbReference>
<keyword evidence="6" id="KW-0067">ATP-binding</keyword>
<dbReference type="OMA" id="IKYAGMY"/>
<sequence>MEDDIDDLLSDYKLCGFMPVVLASSNSSSHLAPGTTCRPHSFSNSVYGFITRSGDTLIPISEENANESSSDPKPKKRRGKRSRIQMMSGSVVDQIRTLSGNHCLKVVGTIQRVSVRNKGEVRAVVVADVYLPVGVWCGWQFTKSSALAASFFKHVSCDWEMRTDMLSTLKDDGNSLNEDDQCIWYNTDCHVLGCSLHSKLSSEFDSAKKKLFDIHDIFKSLPTAQKEEKVHYTSIIPDNATHYTGIWDVNDDLLTAILAKLSLRSLSCVSSTCRHLRYLALPVMPCMKLKLFPHQQAAVDWMLKRERHPSVMPHPLYMSFSTSDGCDYYINSVSGKISTDVVPKINDFCGGMFCDEPGLGKTITALSLILKTHGMVADPPNGVKVTWCKHNHAQRCGYYELNADDITNLNPMLKWKRLFCRRGEYTLGKIASGLDLPRTSNSSSLKRPFDSIDNENEEVPYSSSEPLSQTGGLRSNGRAGHVRRNLLDDLQRSVVACNKKPRKKSNNTKRNKSKLPEISNADVTDSWVQCDSCRKWRRLCGKYIPDDTAAWFCSMNTDQLHQSCAVPEEIWDRKSMITYYPGFYSKESISGNNKNTMFFVSILKEHFTKLDRDNIKALEWLATLSNEKFEDMETKGLSLPVIGIYPDPGDEPHGYEIIFQAFGLVRQFKRGRVIWFYPPKLENLVFDSNALQIALTKSFHSSRFYLSRATLIVVPANLVEHWKTQIRKHIVPDLLSIFVWADNVKPSAHSLAWDYDIVITTFNRLSAEWGPRKLSVLTQIHWFRVILDEGHTLGSSVSMTNKLQMAISLVASRRWILTGTPTPNTPSSQLTHLQPMLKFLHDEVYGQDHESWDAGILKPFEAEIEEARSHLLHLLRRIMISARKKDLKNIPPCIKNVILLDFNEKHARSYNELVVTVRRNILMADWNDPSHVESLLNPKQWKFRSNTIRNIRLSCCVSGHIKVTEAGNDIQDTMDLLVQRGLNPLSEYYGLIRVSLLYGGNCMRCKYWCRLPVITPCKHLLCLDCVALDNERCTVSSCEKSYEMQLPETLTRPENPNPKWSVPKDLIELQPSYRQDDWDPDWQSTSSSKVSYLVQRLKSLQEANRKLDCREIVSNFDEFSTFDIRDCDFFVEGVCRQQNDISCMPDKVIIFSQFLEHIHVIEQQLKTAGIEYVGMYSPMHSGNKIKSLMTFQQDMNCMVLLMDGSAALGLDLSFTTHVFLMEPIWDRSVEEQVISRAHRMGATRPIYVETLAMRGTIEEQMIQFLEDSTECIKAFKQSAESEGTRIHRTLHDFAERNYLAKIGFVKTSNTIA</sequence>
<dbReference type="PROSITE" id="PS51194">
    <property type="entry name" value="HELICASE_CTER"/>
    <property type="match status" value="1"/>
</dbReference>
<dbReference type="PROSITE" id="PS00518">
    <property type="entry name" value="ZF_RING_1"/>
    <property type="match status" value="1"/>
</dbReference>
<dbReference type="InterPro" id="IPR027417">
    <property type="entry name" value="P-loop_NTPase"/>
</dbReference>
<dbReference type="PROSITE" id="PS51192">
    <property type="entry name" value="HELICASE_ATP_BIND_1"/>
    <property type="match status" value="1"/>
</dbReference>
<dbReference type="InterPro" id="IPR036047">
    <property type="entry name" value="F-box-like_dom_sf"/>
</dbReference>
<dbReference type="CDD" id="cd18008">
    <property type="entry name" value="DEXDc_SHPRH-like"/>
    <property type="match status" value="1"/>
</dbReference>
<keyword evidence="11" id="KW-0347">Helicase</keyword>
<dbReference type="CDD" id="cd18793">
    <property type="entry name" value="SF2_C_SNF"/>
    <property type="match status" value="1"/>
</dbReference>
<name>A0A0K9NLC4_ZOSMR</name>
<organism evidence="11 12">
    <name type="scientific">Zostera marina</name>
    <name type="common">Eelgrass</name>
    <dbReference type="NCBI Taxonomy" id="29655"/>
    <lineage>
        <taxon>Eukaryota</taxon>
        <taxon>Viridiplantae</taxon>
        <taxon>Streptophyta</taxon>
        <taxon>Embryophyta</taxon>
        <taxon>Tracheophyta</taxon>
        <taxon>Spermatophyta</taxon>
        <taxon>Magnoliopsida</taxon>
        <taxon>Liliopsida</taxon>
        <taxon>Zosteraceae</taxon>
        <taxon>Zostera</taxon>
    </lineage>
</organism>
<feature type="domain" description="Helicase ATP-binding" evidence="9">
    <location>
        <begin position="690"/>
        <end position="839"/>
    </location>
</feature>
<dbReference type="InterPro" id="IPR049730">
    <property type="entry name" value="SNF2/RAD54-like_C"/>
</dbReference>
<evidence type="ECO:0000256" key="1">
    <source>
        <dbReference type="ARBA" id="ARBA00022723"/>
    </source>
</evidence>
<keyword evidence="2" id="KW-0547">Nucleotide-binding</keyword>
<dbReference type="SUPFAM" id="SSF81383">
    <property type="entry name" value="F-box domain"/>
    <property type="match status" value="1"/>
</dbReference>
<feature type="compositionally biased region" description="Polar residues" evidence="7">
    <location>
        <begin position="461"/>
        <end position="473"/>
    </location>
</feature>
<keyword evidence="4" id="KW-0378">Hydrolase</keyword>
<feature type="region of interest" description="Disordered" evidence="7">
    <location>
        <begin position="61"/>
        <end position="84"/>
    </location>
</feature>
<dbReference type="InterPro" id="IPR017907">
    <property type="entry name" value="Znf_RING_CS"/>
</dbReference>
<dbReference type="Pfam" id="PF00176">
    <property type="entry name" value="SNF2-rel_dom"/>
    <property type="match status" value="1"/>
</dbReference>
<dbReference type="GO" id="GO:0004386">
    <property type="term" value="F:helicase activity"/>
    <property type="evidence" value="ECO:0007669"/>
    <property type="project" value="UniProtKB-KW"/>
</dbReference>
<protein>
    <submittedName>
        <fullName evidence="11">Putative DNA repair helicase rad5,16</fullName>
    </submittedName>
</protein>
<dbReference type="Proteomes" id="UP000036987">
    <property type="component" value="Unassembled WGS sequence"/>
</dbReference>
<dbReference type="InterPro" id="IPR038718">
    <property type="entry name" value="SNF2-like_sf"/>
</dbReference>
<keyword evidence="1" id="KW-0479">Metal-binding</keyword>
<dbReference type="SMART" id="SM00490">
    <property type="entry name" value="HELICc"/>
    <property type="match status" value="1"/>
</dbReference>
<evidence type="ECO:0000256" key="3">
    <source>
        <dbReference type="ARBA" id="ARBA00022771"/>
    </source>
</evidence>
<keyword evidence="3" id="KW-0863">Zinc-finger</keyword>
<dbReference type="Gene3D" id="3.40.50.10810">
    <property type="entry name" value="Tandem AAA-ATPase domain"/>
    <property type="match status" value="1"/>
</dbReference>
<evidence type="ECO:0000259" key="8">
    <source>
        <dbReference type="PROSITE" id="PS51050"/>
    </source>
</evidence>
<feature type="domain" description="CW-type" evidence="8">
    <location>
        <begin position="521"/>
        <end position="572"/>
    </location>
</feature>
<gene>
    <name evidence="11" type="ORF">ZOSMA_91G00310</name>
</gene>
<reference evidence="12" key="1">
    <citation type="journal article" date="2016" name="Nature">
        <title>The genome of the seagrass Zostera marina reveals angiosperm adaptation to the sea.</title>
        <authorList>
            <person name="Olsen J.L."/>
            <person name="Rouze P."/>
            <person name="Verhelst B."/>
            <person name="Lin Y.-C."/>
            <person name="Bayer T."/>
            <person name="Collen J."/>
            <person name="Dattolo E."/>
            <person name="De Paoli E."/>
            <person name="Dittami S."/>
            <person name="Maumus F."/>
            <person name="Michel G."/>
            <person name="Kersting A."/>
            <person name="Lauritano C."/>
            <person name="Lohaus R."/>
            <person name="Toepel M."/>
            <person name="Tonon T."/>
            <person name="Vanneste K."/>
            <person name="Amirebrahimi M."/>
            <person name="Brakel J."/>
            <person name="Bostroem C."/>
            <person name="Chovatia M."/>
            <person name="Grimwood J."/>
            <person name="Jenkins J.W."/>
            <person name="Jueterbock A."/>
            <person name="Mraz A."/>
            <person name="Stam W.T."/>
            <person name="Tice H."/>
            <person name="Bornberg-Bauer E."/>
            <person name="Green P.J."/>
            <person name="Pearson G.A."/>
            <person name="Procaccini G."/>
            <person name="Duarte C.M."/>
            <person name="Schmutz J."/>
            <person name="Reusch T.B.H."/>
            <person name="Van de Peer Y."/>
        </authorList>
    </citation>
    <scope>NUCLEOTIDE SEQUENCE [LARGE SCALE GENOMIC DNA]</scope>
    <source>
        <strain evidence="12">cv. Finnish</strain>
    </source>
</reference>
<evidence type="ECO:0000259" key="10">
    <source>
        <dbReference type="PROSITE" id="PS51194"/>
    </source>
</evidence>
<evidence type="ECO:0000256" key="5">
    <source>
        <dbReference type="ARBA" id="ARBA00022833"/>
    </source>
</evidence>
<dbReference type="InterPro" id="IPR050628">
    <property type="entry name" value="SNF2_RAD54_helicase_TF"/>
</dbReference>
<proteinExistence type="predicted"/>
<evidence type="ECO:0000313" key="11">
    <source>
        <dbReference type="EMBL" id="KMZ56765.1"/>
    </source>
</evidence>
<dbReference type="InterPro" id="IPR001650">
    <property type="entry name" value="Helicase_C-like"/>
</dbReference>
<dbReference type="Gene3D" id="3.30.40.100">
    <property type="match status" value="1"/>
</dbReference>
<dbReference type="InterPro" id="IPR000330">
    <property type="entry name" value="SNF2_N"/>
</dbReference>
<comment type="caution">
    <text evidence="11">The sequence shown here is derived from an EMBL/GenBank/DDBJ whole genome shotgun (WGS) entry which is preliminary data.</text>
</comment>
<dbReference type="Pfam" id="PF07496">
    <property type="entry name" value="zf-CW"/>
    <property type="match status" value="1"/>
</dbReference>
<accession>A0A0K9NLC4</accession>
<dbReference type="EMBL" id="LFYR01002138">
    <property type="protein sequence ID" value="KMZ56765.1"/>
    <property type="molecule type" value="Genomic_DNA"/>
</dbReference>
<dbReference type="GO" id="GO:0008094">
    <property type="term" value="F:ATP-dependent activity, acting on DNA"/>
    <property type="evidence" value="ECO:0000318"/>
    <property type="project" value="GO_Central"/>
</dbReference>
<feature type="region of interest" description="Disordered" evidence="7">
    <location>
        <begin position="439"/>
        <end position="479"/>
    </location>
</feature>